<keyword evidence="7" id="KW-0788">Thiol protease</keyword>
<feature type="active site" evidence="12">
    <location>
        <position position="127"/>
    </location>
</feature>
<evidence type="ECO:0000256" key="8">
    <source>
        <dbReference type="ARBA" id="ARBA00023015"/>
    </source>
</evidence>
<dbReference type="Pfam" id="PF02099">
    <property type="entry name" value="Josephin"/>
    <property type="match status" value="1"/>
</dbReference>
<dbReference type="Proteomes" id="UP000245783">
    <property type="component" value="Unassembled WGS sequence"/>
</dbReference>
<dbReference type="SMART" id="SM01246">
    <property type="entry name" value="Josephin"/>
    <property type="match status" value="1"/>
</dbReference>
<dbReference type="RefSeq" id="XP_025373497.1">
    <property type="nucleotide sequence ID" value="XM_025512663.1"/>
</dbReference>
<feature type="compositionally biased region" description="Low complexity" evidence="13">
    <location>
        <begin position="396"/>
        <end position="408"/>
    </location>
</feature>
<dbReference type="InterPro" id="IPR006155">
    <property type="entry name" value="Josephin"/>
</dbReference>
<evidence type="ECO:0000256" key="2">
    <source>
        <dbReference type="ARBA" id="ARBA00004123"/>
    </source>
</evidence>
<feature type="compositionally biased region" description="Basic and acidic residues" evidence="13">
    <location>
        <begin position="365"/>
        <end position="376"/>
    </location>
</feature>
<feature type="compositionally biased region" description="Low complexity" evidence="13">
    <location>
        <begin position="223"/>
        <end position="235"/>
    </location>
</feature>
<feature type="active site" description="Nucleophile" evidence="11">
    <location>
        <position position="26"/>
    </location>
</feature>
<keyword evidence="8" id="KW-0805">Transcription regulation</keyword>
<dbReference type="GeneID" id="37034533"/>
<evidence type="ECO:0000256" key="3">
    <source>
        <dbReference type="ARBA" id="ARBA00012759"/>
    </source>
</evidence>
<evidence type="ECO:0000256" key="12">
    <source>
        <dbReference type="PROSITE-ProRule" id="PRU00331"/>
    </source>
</evidence>
<evidence type="ECO:0000256" key="7">
    <source>
        <dbReference type="ARBA" id="ARBA00022807"/>
    </source>
</evidence>
<dbReference type="GO" id="GO:0016579">
    <property type="term" value="P:protein deubiquitination"/>
    <property type="evidence" value="ECO:0007669"/>
    <property type="project" value="InterPro"/>
</dbReference>
<dbReference type="PANTHER" id="PTHR14159:SF0">
    <property type="entry name" value="ATAXIN-3-RELATED"/>
    <property type="match status" value="1"/>
</dbReference>
<dbReference type="OrthoDB" id="10063692at2759"/>
<evidence type="ECO:0000313" key="16">
    <source>
        <dbReference type="Proteomes" id="UP000245783"/>
    </source>
</evidence>
<proteinExistence type="predicted"/>
<comment type="catalytic activity">
    <reaction evidence="1">
        <text>Thiol-dependent hydrolysis of ester, thioester, amide, peptide and isopeptide bonds formed by the C-terminal Gly of ubiquitin (a 76-residue protein attached to proteins as an intracellular targeting signal).</text>
        <dbReference type="EC" id="3.4.19.12"/>
    </reaction>
</comment>
<feature type="active site" evidence="11 12">
    <location>
        <position position="143"/>
    </location>
</feature>
<dbReference type="EMBL" id="KZ819351">
    <property type="protein sequence ID" value="PWN46337.1"/>
    <property type="molecule type" value="Genomic_DNA"/>
</dbReference>
<feature type="active site" evidence="12">
    <location>
        <position position="26"/>
    </location>
</feature>
<dbReference type="AlphaFoldDB" id="A0A316W8Y9"/>
<evidence type="ECO:0000256" key="10">
    <source>
        <dbReference type="ARBA" id="ARBA00023242"/>
    </source>
</evidence>
<keyword evidence="16" id="KW-1185">Reference proteome</keyword>
<dbReference type="SMART" id="SM00726">
    <property type="entry name" value="UIM"/>
    <property type="match status" value="3"/>
</dbReference>
<keyword evidence="6 12" id="KW-0378">Hydrolase</keyword>
<dbReference type="PANTHER" id="PTHR14159">
    <property type="entry name" value="ATAXIN-3-RELATED"/>
    <property type="match status" value="1"/>
</dbReference>
<dbReference type="PROSITE" id="PS50330">
    <property type="entry name" value="UIM"/>
    <property type="match status" value="2"/>
</dbReference>
<name>A0A316W8Y9_9BASI</name>
<feature type="active site" description="Proton acceptor" evidence="11">
    <location>
        <position position="127"/>
    </location>
</feature>
<feature type="compositionally biased region" description="Basic and acidic residues" evidence="13">
    <location>
        <begin position="308"/>
        <end position="323"/>
    </location>
</feature>
<dbReference type="InterPro" id="IPR033865">
    <property type="entry name" value="Ataxin-3"/>
</dbReference>
<evidence type="ECO:0000256" key="9">
    <source>
        <dbReference type="ARBA" id="ARBA00023163"/>
    </source>
</evidence>
<evidence type="ECO:0000256" key="11">
    <source>
        <dbReference type="PIRSR" id="PIRSR633865-1"/>
    </source>
</evidence>
<evidence type="ECO:0000256" key="5">
    <source>
        <dbReference type="ARBA" id="ARBA00022786"/>
    </source>
</evidence>
<dbReference type="Gene3D" id="3.90.70.40">
    <property type="match status" value="1"/>
</dbReference>
<dbReference type="GO" id="GO:0006508">
    <property type="term" value="P:proteolysis"/>
    <property type="evidence" value="ECO:0007669"/>
    <property type="project" value="UniProtKB-KW"/>
</dbReference>
<keyword evidence="9" id="KW-0804">Transcription</keyword>
<feature type="compositionally biased region" description="Acidic residues" evidence="13">
    <location>
        <begin position="292"/>
        <end position="307"/>
    </location>
</feature>
<evidence type="ECO:0000313" key="15">
    <source>
        <dbReference type="EMBL" id="PWN46337.1"/>
    </source>
</evidence>
<protein>
    <recommendedName>
        <fullName evidence="3">ubiquitinyl hydrolase 1</fullName>
        <ecNumber evidence="3">3.4.19.12</ecNumber>
    </recommendedName>
</protein>
<feature type="domain" description="Josephin" evidence="14">
    <location>
        <begin position="11"/>
        <end position="189"/>
    </location>
</feature>
<accession>A0A316W8Y9</accession>
<dbReference type="InterPro" id="IPR003903">
    <property type="entry name" value="UIM_dom"/>
</dbReference>
<evidence type="ECO:0000256" key="6">
    <source>
        <dbReference type="ARBA" id="ARBA00022801"/>
    </source>
</evidence>
<evidence type="ECO:0000256" key="4">
    <source>
        <dbReference type="ARBA" id="ARBA00022670"/>
    </source>
</evidence>
<dbReference type="STRING" id="1522189.A0A316W8Y9"/>
<dbReference type="Gene3D" id="1.10.287.10">
    <property type="entry name" value="S15/NS1, RNA-binding"/>
    <property type="match status" value="1"/>
</dbReference>
<comment type="subcellular location">
    <subcellularLocation>
        <location evidence="2">Nucleus</location>
    </subcellularLocation>
</comment>
<organism evidence="15 16">
    <name type="scientific">Ceraceosorus guamensis</name>
    <dbReference type="NCBI Taxonomy" id="1522189"/>
    <lineage>
        <taxon>Eukaryota</taxon>
        <taxon>Fungi</taxon>
        <taxon>Dikarya</taxon>
        <taxon>Basidiomycota</taxon>
        <taxon>Ustilaginomycotina</taxon>
        <taxon>Exobasidiomycetes</taxon>
        <taxon>Ceraceosorales</taxon>
        <taxon>Ceraceosoraceae</taxon>
        <taxon>Ceraceosorus</taxon>
    </lineage>
</organism>
<keyword evidence="5" id="KW-0833">Ubl conjugation pathway</keyword>
<feature type="compositionally biased region" description="Basic and acidic residues" evidence="13">
    <location>
        <begin position="590"/>
        <end position="645"/>
    </location>
</feature>
<sequence>MASSQEAQTLLSVIHHERQEPGSMLCAQHALNALLQGPYFDPSQLAEIAAQMDDLERAQLDSEAWSSRGGDEGSLNVDATGFFSATVLEKALSVWGLQLVRWRSQAMSAFQNEPEKQLAFILNLEQHWFCLRRFGQGWWFNLNSCIDAPAWVGPSYLGALLDQAESEGYSVFAIVAAEDAMGVPLSTSTADEVAQALPSADAVLASNASSASAITKQAQGLRPSSESGPSASSASRDNFEEDAELQAALRASMLDASEGDGAVSVPVDTASTSQSPAAPRGTRRNRSINSASEEEGGVSQDETDEHVDEIAPSRRRFRADDTLRSSSSTLLAPTDSAARPSAGNRRHSRADQKDKAARQGQKSRAAIDHDEQELMRAMEASLGAMTGDQQTVAQNSTSSSTGTSASASRPTRAIDIGGAGVRGNGGRRRRARGGGGREDPIAIGSDGEEDEEEVIISRSNPRSPFLDPLLAAASRDDEDVADLDDDEDEGDDDTGPLSNPERRQIGVGEEEDDEDAFHSLSEGSEGFEEVSASAWARARPAGPSTNRTYDDEDADLQRALAASMRDVEGGGDDVDWSAFEWQDDGGASTRRQDRPSTPEDVGRIRRLREEAKKKAEEEREDEERRQRGEATRAELAERAAKEALEGAKGGNEDDDSEEEEEQLSPQEMRARRMARFGGP</sequence>
<feature type="compositionally biased region" description="Acidic residues" evidence="13">
    <location>
        <begin position="476"/>
        <end position="494"/>
    </location>
</feature>
<gene>
    <name evidence="15" type="ORF">IE81DRAFT_319237</name>
</gene>
<feature type="compositionally biased region" description="Acidic residues" evidence="13">
    <location>
        <begin position="652"/>
        <end position="662"/>
    </location>
</feature>
<reference evidence="15 16" key="1">
    <citation type="journal article" date="2018" name="Mol. Biol. Evol.">
        <title>Broad Genomic Sampling Reveals a Smut Pathogenic Ancestry of the Fungal Clade Ustilaginomycotina.</title>
        <authorList>
            <person name="Kijpornyongpan T."/>
            <person name="Mondo S.J."/>
            <person name="Barry K."/>
            <person name="Sandor L."/>
            <person name="Lee J."/>
            <person name="Lipzen A."/>
            <person name="Pangilinan J."/>
            <person name="LaButti K."/>
            <person name="Hainaut M."/>
            <person name="Henrissat B."/>
            <person name="Grigoriev I.V."/>
            <person name="Spatafora J.W."/>
            <person name="Aime M.C."/>
        </authorList>
    </citation>
    <scope>NUCLEOTIDE SEQUENCE [LARGE SCALE GENOMIC DNA]</scope>
    <source>
        <strain evidence="15 16">MCA 4658</strain>
    </source>
</reference>
<dbReference type="GO" id="GO:0005634">
    <property type="term" value="C:nucleus"/>
    <property type="evidence" value="ECO:0007669"/>
    <property type="project" value="UniProtKB-SubCell"/>
</dbReference>
<feature type="region of interest" description="Disordered" evidence="13">
    <location>
        <begin position="215"/>
        <end position="240"/>
    </location>
</feature>
<feature type="region of interest" description="Disordered" evidence="13">
    <location>
        <begin position="259"/>
        <end position="679"/>
    </location>
</feature>
<dbReference type="PRINTS" id="PR01233">
    <property type="entry name" value="JOSEPHIN"/>
</dbReference>
<keyword evidence="10" id="KW-0539">Nucleus</keyword>
<dbReference type="EC" id="3.4.19.12" evidence="3"/>
<dbReference type="PROSITE" id="PS50957">
    <property type="entry name" value="JOSEPHIN"/>
    <property type="match status" value="1"/>
</dbReference>
<dbReference type="InParanoid" id="A0A316W8Y9"/>
<evidence type="ECO:0000256" key="13">
    <source>
        <dbReference type="SAM" id="MobiDB-lite"/>
    </source>
</evidence>
<dbReference type="GO" id="GO:0004843">
    <property type="term" value="F:cysteine-type deubiquitinase activity"/>
    <property type="evidence" value="ECO:0007669"/>
    <property type="project" value="UniProtKB-EC"/>
</dbReference>
<keyword evidence="4" id="KW-0645">Protease</keyword>
<evidence type="ECO:0000259" key="14">
    <source>
        <dbReference type="PROSITE" id="PS50957"/>
    </source>
</evidence>
<evidence type="ECO:0000256" key="1">
    <source>
        <dbReference type="ARBA" id="ARBA00000707"/>
    </source>
</evidence>